<dbReference type="Pfam" id="PF09791">
    <property type="entry name" value="Oxidored-like"/>
    <property type="match status" value="1"/>
</dbReference>
<keyword evidence="3" id="KW-1185">Reference proteome</keyword>
<dbReference type="InterPro" id="IPR019180">
    <property type="entry name" value="Oxidoreductase-like_N"/>
</dbReference>
<proteinExistence type="predicted"/>
<accession>A0AAN8IX14</accession>
<organism evidence="2 3">
    <name type="scientific">Trichostrongylus colubriformis</name>
    <name type="common">Black scour worm</name>
    <dbReference type="NCBI Taxonomy" id="6319"/>
    <lineage>
        <taxon>Eukaryota</taxon>
        <taxon>Metazoa</taxon>
        <taxon>Ecdysozoa</taxon>
        <taxon>Nematoda</taxon>
        <taxon>Chromadorea</taxon>
        <taxon>Rhabditida</taxon>
        <taxon>Rhabditina</taxon>
        <taxon>Rhabditomorpha</taxon>
        <taxon>Strongyloidea</taxon>
        <taxon>Trichostrongylidae</taxon>
        <taxon>Trichostrongylus</taxon>
    </lineage>
</organism>
<reference evidence="2 3" key="1">
    <citation type="submission" date="2019-10" db="EMBL/GenBank/DDBJ databases">
        <title>Assembly and Annotation for the nematode Trichostrongylus colubriformis.</title>
        <authorList>
            <person name="Martin J."/>
        </authorList>
    </citation>
    <scope>NUCLEOTIDE SEQUENCE [LARGE SCALE GENOMIC DNA]</scope>
    <source>
        <strain evidence="2">G859</strain>
        <tissue evidence="2">Whole worm</tissue>
    </source>
</reference>
<evidence type="ECO:0000259" key="1">
    <source>
        <dbReference type="Pfam" id="PF09791"/>
    </source>
</evidence>
<gene>
    <name evidence="2" type="ORF">GCK32_011466</name>
</gene>
<sequence length="149" mass="17641">MPFEEPISEQLLRMVRKYIAENKEDSVRFEQEPHEPLPQDCCGQSCCPCIFDMHHEDVILWAKDCAKRIPFEGDAFSKDEYRKFIILDITPLSPDTNLYRFEMPKGRINLPIGCHLRTRNYFLQPENDVFVVSRCTASFQWYHVTHEVL</sequence>
<protein>
    <submittedName>
        <fullName evidence="2">Oxidoreductase domain-containing protein</fullName>
    </submittedName>
</protein>
<comment type="caution">
    <text evidence="2">The sequence shown here is derived from an EMBL/GenBank/DDBJ whole genome shotgun (WGS) entry which is preliminary data.</text>
</comment>
<evidence type="ECO:0000313" key="2">
    <source>
        <dbReference type="EMBL" id="KAK5984587.1"/>
    </source>
</evidence>
<dbReference type="Proteomes" id="UP001331761">
    <property type="component" value="Unassembled WGS sequence"/>
</dbReference>
<name>A0AAN8IX14_TRICO</name>
<feature type="domain" description="Oxidoreductase-like" evidence="1">
    <location>
        <begin position="30"/>
        <end position="65"/>
    </location>
</feature>
<dbReference type="EMBL" id="WIXE01002696">
    <property type="protein sequence ID" value="KAK5984587.1"/>
    <property type="molecule type" value="Genomic_DNA"/>
</dbReference>
<dbReference type="AlphaFoldDB" id="A0AAN8IX14"/>
<dbReference type="Gene3D" id="2.40.30.10">
    <property type="entry name" value="Translation factors"/>
    <property type="match status" value="1"/>
</dbReference>
<evidence type="ECO:0000313" key="3">
    <source>
        <dbReference type="Proteomes" id="UP001331761"/>
    </source>
</evidence>